<protein>
    <submittedName>
        <fullName evidence="1">Uncharacterized protein</fullName>
    </submittedName>
</protein>
<organism evidence="1 2">
    <name type="scientific">Corchorus capsularis</name>
    <name type="common">Jute</name>
    <dbReference type="NCBI Taxonomy" id="210143"/>
    <lineage>
        <taxon>Eukaryota</taxon>
        <taxon>Viridiplantae</taxon>
        <taxon>Streptophyta</taxon>
        <taxon>Embryophyta</taxon>
        <taxon>Tracheophyta</taxon>
        <taxon>Spermatophyta</taxon>
        <taxon>Magnoliopsida</taxon>
        <taxon>eudicotyledons</taxon>
        <taxon>Gunneridae</taxon>
        <taxon>Pentapetalae</taxon>
        <taxon>rosids</taxon>
        <taxon>malvids</taxon>
        <taxon>Malvales</taxon>
        <taxon>Malvaceae</taxon>
        <taxon>Grewioideae</taxon>
        <taxon>Apeibeae</taxon>
        <taxon>Corchorus</taxon>
    </lineage>
</organism>
<reference evidence="1 2" key="1">
    <citation type="submission" date="2013-09" db="EMBL/GenBank/DDBJ databases">
        <title>Corchorus capsularis genome sequencing.</title>
        <authorList>
            <person name="Alam M."/>
            <person name="Haque M.S."/>
            <person name="Islam M.S."/>
            <person name="Emdad E.M."/>
            <person name="Islam M.M."/>
            <person name="Ahmed B."/>
            <person name="Halim A."/>
            <person name="Hossen Q.M.M."/>
            <person name="Hossain M.Z."/>
            <person name="Ahmed R."/>
            <person name="Khan M.M."/>
            <person name="Islam R."/>
            <person name="Rashid M.M."/>
            <person name="Khan S.A."/>
            <person name="Rahman M.S."/>
            <person name="Alam M."/>
        </authorList>
    </citation>
    <scope>NUCLEOTIDE SEQUENCE [LARGE SCALE GENOMIC DNA]</scope>
    <source>
        <strain evidence="2">cv. CVL-1</strain>
        <tissue evidence="1">Whole seedling</tissue>
    </source>
</reference>
<dbReference type="EMBL" id="AWWV01012633">
    <property type="protein sequence ID" value="OMO65415.1"/>
    <property type="molecule type" value="Genomic_DNA"/>
</dbReference>
<accession>A0A1R3H4X4</accession>
<keyword evidence="2" id="KW-1185">Reference proteome</keyword>
<evidence type="ECO:0000313" key="1">
    <source>
        <dbReference type="EMBL" id="OMO65415.1"/>
    </source>
</evidence>
<dbReference type="Proteomes" id="UP000188268">
    <property type="component" value="Unassembled WGS sequence"/>
</dbReference>
<name>A0A1R3H4X4_COCAP</name>
<evidence type="ECO:0000313" key="2">
    <source>
        <dbReference type="Proteomes" id="UP000188268"/>
    </source>
</evidence>
<proteinExistence type="predicted"/>
<sequence length="42" mass="4638">MAVEAIVFGLVESGLGTETESGLQSFGLNGFWEYEIVCLRRE</sequence>
<dbReference type="Gramene" id="OMO65415">
    <property type="protein sequence ID" value="OMO65415"/>
    <property type="gene ID" value="CCACVL1_21528"/>
</dbReference>
<comment type="caution">
    <text evidence="1">The sequence shown here is derived from an EMBL/GenBank/DDBJ whole genome shotgun (WGS) entry which is preliminary data.</text>
</comment>
<dbReference type="AlphaFoldDB" id="A0A1R3H4X4"/>
<gene>
    <name evidence="1" type="ORF">CCACVL1_21528</name>
</gene>